<dbReference type="OrthoDB" id="4230923at2759"/>
<dbReference type="InParanoid" id="A0A409WGG8"/>
<feature type="compositionally biased region" description="Acidic residues" evidence="1">
    <location>
        <begin position="622"/>
        <end position="633"/>
    </location>
</feature>
<dbReference type="AlphaFoldDB" id="A0A409WGG8"/>
<feature type="region of interest" description="Disordered" evidence="1">
    <location>
        <begin position="586"/>
        <end position="713"/>
    </location>
</feature>
<dbReference type="EMBL" id="NHTK01005492">
    <property type="protein sequence ID" value="PPQ77571.1"/>
    <property type="molecule type" value="Genomic_DNA"/>
</dbReference>
<feature type="compositionally biased region" description="Basic residues" evidence="1">
    <location>
        <begin position="595"/>
        <end position="611"/>
    </location>
</feature>
<accession>A0A409WGG8</accession>
<evidence type="ECO:0000313" key="2">
    <source>
        <dbReference type="EMBL" id="PPQ77571.1"/>
    </source>
</evidence>
<feature type="region of interest" description="Disordered" evidence="1">
    <location>
        <begin position="519"/>
        <end position="570"/>
    </location>
</feature>
<organism evidence="2 3">
    <name type="scientific">Panaeolus cyanescens</name>
    <dbReference type="NCBI Taxonomy" id="181874"/>
    <lineage>
        <taxon>Eukaryota</taxon>
        <taxon>Fungi</taxon>
        <taxon>Dikarya</taxon>
        <taxon>Basidiomycota</taxon>
        <taxon>Agaricomycotina</taxon>
        <taxon>Agaricomycetes</taxon>
        <taxon>Agaricomycetidae</taxon>
        <taxon>Agaricales</taxon>
        <taxon>Agaricineae</taxon>
        <taxon>Galeropsidaceae</taxon>
        <taxon>Panaeolus</taxon>
    </lineage>
</organism>
<evidence type="ECO:0000313" key="3">
    <source>
        <dbReference type="Proteomes" id="UP000284842"/>
    </source>
</evidence>
<dbReference type="Proteomes" id="UP000284842">
    <property type="component" value="Unassembled WGS sequence"/>
</dbReference>
<evidence type="ECO:0000256" key="1">
    <source>
        <dbReference type="SAM" id="MobiDB-lite"/>
    </source>
</evidence>
<comment type="caution">
    <text evidence="2">The sequence shown here is derived from an EMBL/GenBank/DDBJ whole genome shotgun (WGS) entry which is preliminary data.</text>
</comment>
<evidence type="ECO:0008006" key="4">
    <source>
        <dbReference type="Google" id="ProtNLM"/>
    </source>
</evidence>
<feature type="compositionally biased region" description="Low complexity" evidence="1">
    <location>
        <begin position="703"/>
        <end position="713"/>
    </location>
</feature>
<gene>
    <name evidence="2" type="ORF">CVT24_005190</name>
</gene>
<feature type="compositionally biased region" description="Gly residues" evidence="1">
    <location>
        <begin position="557"/>
        <end position="566"/>
    </location>
</feature>
<dbReference type="STRING" id="181874.A0A409WGG8"/>
<sequence length="713" mass="78052">MPNPGTGNNAPATGNRLNIRQTGNPGKPAQTQPGTRNASLNATSDRANGRQQSPALRDTTPSLTNDQTGISDAETATELLSKEGFINSGTTPDLFALGEALFGVVRRGNQSGGGIGTVKAVALILQEMTKTEGGTKGGGNDTAGEGMKRLIEGAVENMKAGWEDMCERMTKKVDEALEARGKKIEEGVKELLQAHGKEEREARNEILSKIPRTFARAVGEMGGESMGGQGMNGNLIRGGGGDKKEGQAGSQGKPNKFAKRQVMIEKAPGFSTWNLYELDDNAIIAKVNIALNNVRKELRPNAPIARFEAVRKMPRGGVLLTADCEETAEWVKGGGRTKFLENLGCTTAIAEKGYRVAVDYVPIYMNPEDTEERRRIEERNKFTPGTIIEARWMKHPSRRRPGQQVATMQVTVRRARQANQIINEGLKFENKIGEGRRLEVIPCVCYNCQEVDARHIATNCPNETVCLGCGGPHNHRNCDNYDRQTYYCKNCDVAGDHGPGSKDCPRYLEARMRIEARVPGNGDGQYEETDCEEGGVKEDENRRLRGDVDEDGNRGRSVGGEAGEIGGDGDEIEEQEVQYEMEDIQIAMAPVDKQQRKKEKKKQKKERRKARAAAAAGVGSTTDDDADSSEGQETESGSEGGPEKRRKGTTVQATKGKSKQFILTEYKGWESSQGGNESWADMTERQEKLVDSLQKKQQKKKTSSSQLSYEENL</sequence>
<protein>
    <recommendedName>
        <fullName evidence="4">CCHC-type domain-containing protein</fullName>
    </recommendedName>
</protein>
<feature type="compositionally biased region" description="Basic and acidic residues" evidence="1">
    <location>
        <begin position="682"/>
        <end position="694"/>
    </location>
</feature>
<keyword evidence="3" id="KW-1185">Reference proteome</keyword>
<feature type="compositionally biased region" description="Basic and acidic residues" evidence="1">
    <location>
        <begin position="534"/>
        <end position="554"/>
    </location>
</feature>
<name>A0A409WGG8_9AGAR</name>
<reference evidence="2 3" key="1">
    <citation type="journal article" date="2018" name="Evol. Lett.">
        <title>Horizontal gene cluster transfer increased hallucinogenic mushroom diversity.</title>
        <authorList>
            <person name="Reynolds H.T."/>
            <person name="Vijayakumar V."/>
            <person name="Gluck-Thaler E."/>
            <person name="Korotkin H.B."/>
            <person name="Matheny P.B."/>
            <person name="Slot J.C."/>
        </authorList>
    </citation>
    <scope>NUCLEOTIDE SEQUENCE [LARGE SCALE GENOMIC DNA]</scope>
    <source>
        <strain evidence="2 3">2629</strain>
    </source>
</reference>
<feature type="region of interest" description="Disordered" evidence="1">
    <location>
        <begin position="1"/>
        <end position="70"/>
    </location>
</feature>
<proteinExistence type="predicted"/>